<feature type="signal peptide" evidence="2">
    <location>
        <begin position="1"/>
        <end position="18"/>
    </location>
</feature>
<evidence type="ECO:0000256" key="1">
    <source>
        <dbReference type="SAM" id="MobiDB-lite"/>
    </source>
</evidence>
<evidence type="ECO:0000256" key="2">
    <source>
        <dbReference type="SAM" id="SignalP"/>
    </source>
</evidence>
<feature type="region of interest" description="Disordered" evidence="1">
    <location>
        <begin position="150"/>
        <end position="175"/>
    </location>
</feature>
<reference evidence="3 4" key="1">
    <citation type="submission" date="2017-04" db="EMBL/GenBank/DDBJ databases">
        <title>Draft genome sequence of Tuber borchii Vittad., a whitish edible truffle.</title>
        <authorList>
            <consortium name="DOE Joint Genome Institute"/>
            <person name="Murat C."/>
            <person name="Kuo A."/>
            <person name="Barry K.W."/>
            <person name="Clum A."/>
            <person name="Dockter R.B."/>
            <person name="Fauchery L."/>
            <person name="Iotti M."/>
            <person name="Kohler A."/>
            <person name="Labutti K."/>
            <person name="Lindquist E.A."/>
            <person name="Lipzen A."/>
            <person name="Ohm R.A."/>
            <person name="Wang M."/>
            <person name="Grigoriev I.V."/>
            <person name="Zambonelli A."/>
            <person name="Martin F.M."/>
        </authorList>
    </citation>
    <scope>NUCLEOTIDE SEQUENCE [LARGE SCALE GENOMIC DNA]</scope>
    <source>
        <strain evidence="3 4">Tbo3840</strain>
    </source>
</reference>
<comment type="caution">
    <text evidence="3">The sequence shown here is derived from an EMBL/GenBank/DDBJ whole genome shotgun (WGS) entry which is preliminary data.</text>
</comment>
<proteinExistence type="predicted"/>
<keyword evidence="4" id="KW-1185">Reference proteome</keyword>
<feature type="chain" id="PRO_5015470917" evidence="2">
    <location>
        <begin position="19"/>
        <end position="294"/>
    </location>
</feature>
<dbReference type="AlphaFoldDB" id="A0A2T7A957"/>
<gene>
    <name evidence="3" type="ORF">B9Z19DRAFT_1118137</name>
</gene>
<protein>
    <submittedName>
        <fullName evidence="3">Uncharacterized protein</fullName>
    </submittedName>
</protein>
<accession>A0A2T7A957</accession>
<evidence type="ECO:0000313" key="3">
    <source>
        <dbReference type="EMBL" id="PUU84255.1"/>
    </source>
</evidence>
<dbReference type="Proteomes" id="UP000244722">
    <property type="component" value="Unassembled WGS sequence"/>
</dbReference>
<dbReference type="EMBL" id="NESQ01000002">
    <property type="protein sequence ID" value="PUU84255.1"/>
    <property type="molecule type" value="Genomic_DNA"/>
</dbReference>
<evidence type="ECO:0000313" key="4">
    <source>
        <dbReference type="Proteomes" id="UP000244722"/>
    </source>
</evidence>
<keyword evidence="2" id="KW-0732">Signal</keyword>
<name>A0A2T7A957_TUBBO</name>
<feature type="region of interest" description="Disordered" evidence="1">
    <location>
        <begin position="241"/>
        <end position="273"/>
    </location>
</feature>
<organism evidence="3 4">
    <name type="scientific">Tuber borchii</name>
    <name type="common">White truffle</name>
    <dbReference type="NCBI Taxonomy" id="42251"/>
    <lineage>
        <taxon>Eukaryota</taxon>
        <taxon>Fungi</taxon>
        <taxon>Dikarya</taxon>
        <taxon>Ascomycota</taxon>
        <taxon>Pezizomycotina</taxon>
        <taxon>Pezizomycetes</taxon>
        <taxon>Pezizales</taxon>
        <taxon>Tuberaceae</taxon>
        <taxon>Tuber</taxon>
    </lineage>
</organism>
<sequence>MKSFLITLFFALATAIHAGATGNLKIRAHLDDEAERAVGMANAVTPEYKKAHGVTPELEAMILADGSGGQGTNNYYESFAPITLIDEGTKKQVETNSHDGLVISINPQPRGHTVVTAISSFVAMGGTAVTTSFTVNTTATSKTIICTSRPPWIPSPIRPTGTESVGPPNPSRSPITTITVTLTTRTTTRTSHPIGTVTISHILSSYPVRTTTIHPTPSFVTATIVTSGTPDGPIRTSVLIPTPTEHPSDASAEATTLDPIPKPSSNVPLTGLCPTMIPPTTLVTRARDPTTTIG</sequence>